<dbReference type="SUPFAM" id="SSF51445">
    <property type="entry name" value="(Trans)glycosidases"/>
    <property type="match status" value="1"/>
</dbReference>
<dbReference type="Gene3D" id="3.20.20.80">
    <property type="entry name" value="Glycosidases"/>
    <property type="match status" value="1"/>
</dbReference>
<organism evidence="10 11">
    <name type="scientific">Ficus carica</name>
    <name type="common">Common fig</name>
    <dbReference type="NCBI Taxonomy" id="3494"/>
    <lineage>
        <taxon>Eukaryota</taxon>
        <taxon>Viridiplantae</taxon>
        <taxon>Streptophyta</taxon>
        <taxon>Embryophyta</taxon>
        <taxon>Tracheophyta</taxon>
        <taxon>Spermatophyta</taxon>
        <taxon>Magnoliopsida</taxon>
        <taxon>eudicotyledons</taxon>
        <taxon>Gunneridae</taxon>
        <taxon>Pentapetalae</taxon>
        <taxon>rosids</taxon>
        <taxon>fabids</taxon>
        <taxon>Rosales</taxon>
        <taxon>Moraceae</taxon>
        <taxon>Ficeae</taxon>
        <taxon>Ficus</taxon>
    </lineage>
</organism>
<evidence type="ECO:0000256" key="1">
    <source>
        <dbReference type="ARBA" id="ARBA00000382"/>
    </source>
</evidence>
<dbReference type="GO" id="GO:0005975">
    <property type="term" value="P:carbohydrate metabolic process"/>
    <property type="evidence" value="ECO:0007669"/>
    <property type="project" value="InterPro"/>
</dbReference>
<comment type="caution">
    <text evidence="10">The sequence shown here is derived from an EMBL/GenBank/DDBJ whole genome shotgun (WGS) entry which is preliminary data.</text>
</comment>
<sequence>MRLPKDVAQFIKPLLQFFSQIGSPFYINAYPFLAYKSDPEHIDINYALFKKNAVVFDTKTNLHYDNMFDAQIDAGYEVLEKAGFGKMEVIMSETGWALRGDENENEARTYNYNLKKKLAKKKGTPHRPKIKARAYVFALFNDQPLRGTLGCSSLMGVLLMILGSLGLSLLLPPPPFSPLRYEFLAHFAIWFPRILW</sequence>
<evidence type="ECO:0000256" key="2">
    <source>
        <dbReference type="ARBA" id="ARBA00008773"/>
    </source>
</evidence>
<name>A0AA88ADV4_FICCA</name>
<keyword evidence="4" id="KW-0378">Hydrolase</keyword>
<proteinExistence type="inferred from homology"/>
<dbReference type="EC" id="3.2.1.39" evidence="3"/>
<keyword evidence="9" id="KW-0472">Membrane</keyword>
<evidence type="ECO:0000313" key="10">
    <source>
        <dbReference type="EMBL" id="GMN50010.1"/>
    </source>
</evidence>
<dbReference type="InterPro" id="IPR017853">
    <property type="entry name" value="GH"/>
</dbReference>
<accession>A0AA88ADV4</accession>
<dbReference type="GO" id="GO:0042973">
    <property type="term" value="F:glucan endo-1,3-beta-D-glucosidase activity"/>
    <property type="evidence" value="ECO:0007669"/>
    <property type="project" value="UniProtKB-EC"/>
</dbReference>
<protein>
    <recommendedName>
        <fullName evidence="3">glucan endo-1,3-beta-D-glucosidase</fullName>
        <ecNumber evidence="3">3.2.1.39</ecNumber>
    </recommendedName>
    <alternativeName>
        <fullName evidence="6">(1-&gt;3)-beta-glucan endohydrolase</fullName>
    </alternativeName>
    <alternativeName>
        <fullName evidence="7">Beta-1,3-endoglucanase</fullName>
    </alternativeName>
</protein>
<keyword evidence="11" id="KW-1185">Reference proteome</keyword>
<gene>
    <name evidence="10" type="ORF">TIFTF001_019175</name>
</gene>
<dbReference type="InterPro" id="IPR044965">
    <property type="entry name" value="Glyco_hydro_17_plant"/>
</dbReference>
<keyword evidence="5" id="KW-0326">Glycosidase</keyword>
<dbReference type="InterPro" id="IPR000490">
    <property type="entry name" value="Glyco_hydro_17"/>
</dbReference>
<evidence type="ECO:0000256" key="7">
    <source>
        <dbReference type="ARBA" id="ARBA00033417"/>
    </source>
</evidence>
<reference evidence="10" key="1">
    <citation type="submission" date="2023-07" db="EMBL/GenBank/DDBJ databases">
        <title>draft genome sequence of fig (Ficus carica).</title>
        <authorList>
            <person name="Takahashi T."/>
            <person name="Nishimura K."/>
        </authorList>
    </citation>
    <scope>NUCLEOTIDE SEQUENCE</scope>
</reference>
<dbReference type="Proteomes" id="UP001187192">
    <property type="component" value="Unassembled WGS sequence"/>
</dbReference>
<evidence type="ECO:0000256" key="5">
    <source>
        <dbReference type="ARBA" id="ARBA00023295"/>
    </source>
</evidence>
<evidence type="ECO:0000256" key="4">
    <source>
        <dbReference type="ARBA" id="ARBA00022801"/>
    </source>
</evidence>
<dbReference type="PANTHER" id="PTHR32227">
    <property type="entry name" value="GLUCAN ENDO-1,3-BETA-GLUCOSIDASE BG1-RELATED-RELATED"/>
    <property type="match status" value="1"/>
</dbReference>
<dbReference type="AlphaFoldDB" id="A0AA88ADV4"/>
<keyword evidence="9" id="KW-0812">Transmembrane</keyword>
<evidence type="ECO:0000256" key="6">
    <source>
        <dbReference type="ARBA" id="ARBA00033335"/>
    </source>
</evidence>
<evidence type="ECO:0000313" key="11">
    <source>
        <dbReference type="Proteomes" id="UP001187192"/>
    </source>
</evidence>
<comment type="catalytic activity">
    <reaction evidence="1">
        <text>Hydrolysis of (1-&gt;3)-beta-D-glucosidic linkages in (1-&gt;3)-beta-D-glucans.</text>
        <dbReference type="EC" id="3.2.1.39"/>
    </reaction>
</comment>
<evidence type="ECO:0000256" key="3">
    <source>
        <dbReference type="ARBA" id="ARBA00012780"/>
    </source>
</evidence>
<dbReference type="EMBL" id="BTGU01000032">
    <property type="protein sequence ID" value="GMN50010.1"/>
    <property type="molecule type" value="Genomic_DNA"/>
</dbReference>
<evidence type="ECO:0000256" key="9">
    <source>
        <dbReference type="SAM" id="Phobius"/>
    </source>
</evidence>
<feature type="transmembrane region" description="Helical" evidence="9">
    <location>
        <begin position="149"/>
        <end position="171"/>
    </location>
</feature>
<dbReference type="Pfam" id="PF00332">
    <property type="entry name" value="Glyco_hydro_17"/>
    <property type="match status" value="1"/>
</dbReference>
<keyword evidence="9" id="KW-1133">Transmembrane helix</keyword>
<comment type="similarity">
    <text evidence="2 8">Belongs to the glycosyl hydrolase 17 family.</text>
</comment>
<evidence type="ECO:0000256" key="8">
    <source>
        <dbReference type="RuleBase" id="RU004335"/>
    </source>
</evidence>